<accession>A0A7C9E6H5</accession>
<dbReference type="AlphaFoldDB" id="A0A7C9E6H5"/>
<sequence length="171" mass="18780">MESLSETSVLPSCFPPIMKLWAGLLSSPARIIPDVPKYDKSGCTMACIAAISSTQNLSSFFFLHKSLKFKHASLKRDPPKASANNRRSSKLSISKPAAKARAYTIACSFLRTTLRVSTTRWRRTLEFSSCAVSSLSLVSTFSLDRPAEFLEFPSPVVVFPPDSAPREPSAF</sequence>
<evidence type="ECO:0000313" key="1">
    <source>
        <dbReference type="EMBL" id="MBA4657606.1"/>
    </source>
</evidence>
<reference evidence="1" key="1">
    <citation type="journal article" date="2013" name="J. Plant Res.">
        <title>Effect of fungi and light on seed germination of three Opuntia species from semiarid lands of central Mexico.</title>
        <authorList>
            <person name="Delgado-Sanchez P."/>
            <person name="Jimenez-Bremont J.F."/>
            <person name="Guerrero-Gonzalez Mde L."/>
            <person name="Flores J."/>
        </authorList>
    </citation>
    <scope>NUCLEOTIDE SEQUENCE</scope>
    <source>
        <tissue evidence="1">Cladode</tissue>
    </source>
</reference>
<name>A0A7C9E6H5_OPUST</name>
<proteinExistence type="predicted"/>
<protein>
    <submittedName>
        <fullName evidence="1">Uncharacterized protein</fullName>
    </submittedName>
</protein>
<organism evidence="1">
    <name type="scientific">Opuntia streptacantha</name>
    <name type="common">Prickly pear cactus</name>
    <name type="synonym">Opuntia cardona</name>
    <dbReference type="NCBI Taxonomy" id="393608"/>
    <lineage>
        <taxon>Eukaryota</taxon>
        <taxon>Viridiplantae</taxon>
        <taxon>Streptophyta</taxon>
        <taxon>Embryophyta</taxon>
        <taxon>Tracheophyta</taxon>
        <taxon>Spermatophyta</taxon>
        <taxon>Magnoliopsida</taxon>
        <taxon>eudicotyledons</taxon>
        <taxon>Gunneridae</taxon>
        <taxon>Pentapetalae</taxon>
        <taxon>Caryophyllales</taxon>
        <taxon>Cactineae</taxon>
        <taxon>Cactaceae</taxon>
        <taxon>Opuntioideae</taxon>
        <taxon>Opuntia</taxon>
    </lineage>
</organism>
<dbReference type="EMBL" id="GISG01197427">
    <property type="protein sequence ID" value="MBA4657606.1"/>
    <property type="molecule type" value="Transcribed_RNA"/>
</dbReference>
<reference evidence="1" key="2">
    <citation type="submission" date="2020-07" db="EMBL/GenBank/DDBJ databases">
        <authorList>
            <person name="Vera ALvarez R."/>
            <person name="Arias-Moreno D.M."/>
            <person name="Jimenez-Jacinto V."/>
            <person name="Jimenez-Bremont J.F."/>
            <person name="Swaminathan K."/>
            <person name="Moose S.P."/>
            <person name="Guerrero-Gonzalez M.L."/>
            <person name="Marino-Ramirez L."/>
            <person name="Landsman D."/>
            <person name="Rodriguez-Kessler M."/>
            <person name="Delgado-Sanchez P."/>
        </authorList>
    </citation>
    <scope>NUCLEOTIDE SEQUENCE</scope>
    <source>
        <tissue evidence="1">Cladode</tissue>
    </source>
</reference>